<organism evidence="1 2">
    <name type="scientific">Knipowitschia caucasica</name>
    <name type="common">Caucasian dwarf goby</name>
    <name type="synonym">Pomatoschistus caucasicus</name>
    <dbReference type="NCBI Taxonomy" id="637954"/>
    <lineage>
        <taxon>Eukaryota</taxon>
        <taxon>Metazoa</taxon>
        <taxon>Chordata</taxon>
        <taxon>Craniata</taxon>
        <taxon>Vertebrata</taxon>
        <taxon>Euteleostomi</taxon>
        <taxon>Actinopterygii</taxon>
        <taxon>Neopterygii</taxon>
        <taxon>Teleostei</taxon>
        <taxon>Neoteleostei</taxon>
        <taxon>Acanthomorphata</taxon>
        <taxon>Gobiaria</taxon>
        <taxon>Gobiiformes</taxon>
        <taxon>Gobioidei</taxon>
        <taxon>Gobiidae</taxon>
        <taxon>Gobiinae</taxon>
        <taxon>Knipowitschia</taxon>
    </lineage>
</organism>
<name>A0AAV2JDG7_KNICA</name>
<sequence length="88" mass="9862">MGIQLDAGLKFPLFLLHRSVSQTSPGSFHFSQIVESATVALHTDKQHHHGPEEAVAQFLFPRNLSVGWRRLILFHARGINLHQKGVSL</sequence>
<dbReference type="AlphaFoldDB" id="A0AAV2JDG7"/>
<gene>
    <name evidence="1" type="ORF">KC01_LOCUS7075</name>
</gene>
<dbReference type="EMBL" id="OZ035834">
    <property type="protein sequence ID" value="CAL1575510.1"/>
    <property type="molecule type" value="Genomic_DNA"/>
</dbReference>
<reference evidence="1 2" key="1">
    <citation type="submission" date="2024-04" db="EMBL/GenBank/DDBJ databases">
        <authorList>
            <person name="Waldvogel A.-M."/>
            <person name="Schoenle A."/>
        </authorList>
    </citation>
    <scope>NUCLEOTIDE SEQUENCE [LARGE SCALE GENOMIC DNA]</scope>
</reference>
<accession>A0AAV2JDG7</accession>
<dbReference type="Proteomes" id="UP001497482">
    <property type="component" value="Chromosome 12"/>
</dbReference>
<evidence type="ECO:0000313" key="2">
    <source>
        <dbReference type="Proteomes" id="UP001497482"/>
    </source>
</evidence>
<proteinExistence type="predicted"/>
<protein>
    <submittedName>
        <fullName evidence="1">Uncharacterized protein</fullName>
    </submittedName>
</protein>
<keyword evidence="2" id="KW-1185">Reference proteome</keyword>
<evidence type="ECO:0000313" key="1">
    <source>
        <dbReference type="EMBL" id="CAL1575510.1"/>
    </source>
</evidence>